<keyword evidence="8" id="KW-0521">NADP</keyword>
<evidence type="ECO:0000256" key="6">
    <source>
        <dbReference type="ARBA" id="ARBA00022630"/>
    </source>
</evidence>
<dbReference type="Gene3D" id="3.90.79.10">
    <property type="entry name" value="Nucleoside Triphosphate Pyrophosphohydrolase"/>
    <property type="match status" value="1"/>
</dbReference>
<evidence type="ECO:0000256" key="3">
    <source>
        <dbReference type="ARBA" id="ARBA00007251"/>
    </source>
</evidence>
<keyword evidence="7" id="KW-0274">FAD</keyword>
<evidence type="ECO:0000256" key="10">
    <source>
        <dbReference type="ARBA" id="ARBA00047598"/>
    </source>
</evidence>
<comment type="similarity">
    <text evidence="4">Belongs to the lysine N(6)-hydroxylase/L-ornithine N(5)-oxygenase family.</text>
</comment>
<evidence type="ECO:0000256" key="9">
    <source>
        <dbReference type="ARBA" id="ARBA00023002"/>
    </source>
</evidence>
<evidence type="ECO:0000313" key="15">
    <source>
        <dbReference type="EMBL" id="CRK13660.1"/>
    </source>
</evidence>
<dbReference type="SUPFAM" id="SSF55811">
    <property type="entry name" value="Nudix"/>
    <property type="match status" value="1"/>
</dbReference>
<accession>A0A0G4KW39</accession>
<dbReference type="Pfam" id="PF01008">
    <property type="entry name" value="IF-2B"/>
    <property type="match status" value="1"/>
</dbReference>
<name>A0A0G4KW39_VERLO</name>
<dbReference type="GO" id="GO:0006879">
    <property type="term" value="P:intracellular iron ion homeostasis"/>
    <property type="evidence" value="ECO:0007669"/>
    <property type="project" value="TreeGrafter"/>
</dbReference>
<dbReference type="PANTHER" id="PTHR42802">
    <property type="entry name" value="MONOOXYGENASE"/>
    <property type="match status" value="1"/>
</dbReference>
<dbReference type="PROSITE" id="PS51462">
    <property type="entry name" value="NUDIX"/>
    <property type="match status" value="1"/>
</dbReference>
<evidence type="ECO:0000256" key="4">
    <source>
        <dbReference type="ARBA" id="ARBA00007588"/>
    </source>
</evidence>
<gene>
    <name evidence="15" type="ORF">BN1708_010895</name>
</gene>
<comment type="similarity">
    <text evidence="3 12">Belongs to the eIF-2B alpha/beta/delta subunits family.</text>
</comment>
<keyword evidence="9" id="KW-0560">Oxidoreductase</keyword>
<dbReference type="SUPFAM" id="SSF100950">
    <property type="entry name" value="NagB/RpiA/CoA transferase-like"/>
    <property type="match status" value="1"/>
</dbReference>
<reference evidence="15 16" key="1">
    <citation type="submission" date="2015-05" db="EMBL/GenBank/DDBJ databases">
        <authorList>
            <person name="Wang D.B."/>
            <person name="Wang M."/>
        </authorList>
    </citation>
    <scope>NUCLEOTIDE SEQUENCE [LARGE SCALE GENOMIC DNA]</scope>
    <source>
        <strain evidence="15">VL1</strain>
    </source>
</reference>
<evidence type="ECO:0000259" key="14">
    <source>
        <dbReference type="PROSITE" id="PS51462"/>
    </source>
</evidence>
<dbReference type="STRING" id="100787.A0A0G4KW39"/>
<evidence type="ECO:0000256" key="2">
    <source>
        <dbReference type="ARBA" id="ARBA00004924"/>
    </source>
</evidence>
<dbReference type="Proteomes" id="UP000044602">
    <property type="component" value="Unassembled WGS sequence"/>
</dbReference>
<dbReference type="AlphaFoldDB" id="A0A0G4KW39"/>
<dbReference type="Gene3D" id="3.40.50.10470">
    <property type="entry name" value="Translation initiation factor eif-2b, domain 2"/>
    <property type="match status" value="1"/>
</dbReference>
<dbReference type="EMBL" id="CVQH01004891">
    <property type="protein sequence ID" value="CRK13660.1"/>
    <property type="molecule type" value="Genomic_DNA"/>
</dbReference>
<proteinExistence type="inferred from homology"/>
<comment type="cofactor">
    <cofactor evidence="1">
        <name>FAD</name>
        <dbReference type="ChEBI" id="CHEBI:57692"/>
    </cofactor>
</comment>
<evidence type="ECO:0000256" key="11">
    <source>
        <dbReference type="ARBA" id="ARBA00049248"/>
    </source>
</evidence>
<dbReference type="PANTHER" id="PTHR42802:SF1">
    <property type="entry name" value="L-ORNITHINE N(5)-MONOOXYGENASE"/>
    <property type="match status" value="1"/>
</dbReference>
<comment type="catalytic activity">
    <reaction evidence="10">
        <text>L-ornithine + NADPH + O2 = N(5)-hydroxy-L-ornithine + NADP(+) + H2O</text>
        <dbReference type="Rhea" id="RHEA:41508"/>
        <dbReference type="ChEBI" id="CHEBI:15377"/>
        <dbReference type="ChEBI" id="CHEBI:15379"/>
        <dbReference type="ChEBI" id="CHEBI:46911"/>
        <dbReference type="ChEBI" id="CHEBI:57783"/>
        <dbReference type="ChEBI" id="CHEBI:58349"/>
        <dbReference type="ChEBI" id="CHEBI:78275"/>
        <dbReference type="EC" id="1.14.13.196"/>
    </reaction>
</comment>
<organism evidence="15 16">
    <name type="scientific">Verticillium longisporum</name>
    <name type="common">Verticillium dahliae var. longisporum</name>
    <dbReference type="NCBI Taxonomy" id="100787"/>
    <lineage>
        <taxon>Eukaryota</taxon>
        <taxon>Fungi</taxon>
        <taxon>Dikarya</taxon>
        <taxon>Ascomycota</taxon>
        <taxon>Pezizomycotina</taxon>
        <taxon>Sordariomycetes</taxon>
        <taxon>Hypocreomycetidae</taxon>
        <taxon>Glomerellales</taxon>
        <taxon>Plectosphaerellaceae</taxon>
        <taxon>Verticillium</taxon>
    </lineage>
</organism>
<dbReference type="InterPro" id="IPR036188">
    <property type="entry name" value="FAD/NAD-bd_sf"/>
</dbReference>
<evidence type="ECO:0000256" key="7">
    <source>
        <dbReference type="ARBA" id="ARBA00022827"/>
    </source>
</evidence>
<protein>
    <recommendedName>
        <fullName evidence="5">L-ornithine N(5)-monooxygenase [NAD(P)H]</fullName>
        <ecNumber evidence="5">1.14.13.196</ecNumber>
    </recommendedName>
</protein>
<keyword evidence="6" id="KW-0285">Flavoprotein</keyword>
<dbReference type="InterPro" id="IPR015797">
    <property type="entry name" value="NUDIX_hydrolase-like_dom_sf"/>
</dbReference>
<comment type="catalytic activity">
    <reaction evidence="11">
        <text>L-ornithine + NADH + O2 = N(5)-hydroxy-L-ornithine + NAD(+) + H2O</text>
        <dbReference type="Rhea" id="RHEA:41512"/>
        <dbReference type="ChEBI" id="CHEBI:15377"/>
        <dbReference type="ChEBI" id="CHEBI:15379"/>
        <dbReference type="ChEBI" id="CHEBI:46911"/>
        <dbReference type="ChEBI" id="CHEBI:57540"/>
        <dbReference type="ChEBI" id="CHEBI:57945"/>
        <dbReference type="ChEBI" id="CHEBI:78275"/>
        <dbReference type="EC" id="1.14.13.196"/>
    </reaction>
</comment>
<evidence type="ECO:0000256" key="13">
    <source>
        <dbReference type="SAM" id="MobiDB-lite"/>
    </source>
</evidence>
<dbReference type="SUPFAM" id="SSF51905">
    <property type="entry name" value="FAD/NAD(P)-binding domain"/>
    <property type="match status" value="1"/>
</dbReference>
<feature type="region of interest" description="Disordered" evidence="13">
    <location>
        <begin position="35"/>
        <end position="63"/>
    </location>
</feature>
<dbReference type="InterPro" id="IPR000649">
    <property type="entry name" value="IF-2B-related"/>
</dbReference>
<dbReference type="Gene3D" id="3.50.50.60">
    <property type="entry name" value="FAD/NAD(P)-binding domain"/>
    <property type="match status" value="1"/>
</dbReference>
<sequence>MSPHLDTPMSTTEASEAIQSFSAFSNGGAVQNSTAVNGFNGTSNGNGHTAPTQASRALKSNLQPTDPSELHDLVCVGFGPASLAVAVAMHDNLAAGNPLVPNATEKPKVLFLEKQPRFAWHAGMLLPGAKMQISFIKDMATLRDPRSHFTFLNYLQHAGRLVEFTNLGTFLPSRVEYEDYLRWCASHFDDVVQYQREVVSVSPNPQPEGAVKTFTVKSRNAKTGQVTTVQARNVLIAAGGRPLIPKSLPAASPKVIHSSQYAHQVPEILKNTQAPYRVAVVGAGQSAAEIFNNVQKLYPNSKTWLVMRSEFLKPSDDSPFVNSIFNPSYTDSLYPRSQQYRRALIKDAKATNYGVVRLELIEHLYEVMYDQKREYGDDERQWPHRILNGRSIVSVNEGNQESDRLQLHVRRIEDSFNQSGITDEFLEQGPSSEEILDVDLIIAATGYQRNAHVDMLRDSWNLLPETQPVSSGPREQVDGWEISEGNVDSGSRKLEVGRDYKIRYAPGAIAPDAGVWLQGCCEATHGWSTSDSTITFALDVIYRNACRDRSPVMTMSPPAKAGLIARSVASCFLFRFSASAKPQVALFRRSAKVRAYQHRLGPIAGSIEETDASPIAAVWREIKEETTLTPAHLNLFRQGKPYSFTDEGVGRIWTVHPFAFHLKDGRDESCIQLDWENEGWTWHDPLDVTDDESFGGVPFLAKSLRRVWFEMDLGEERGKILREGLLMLQDDHSSGARQLAGRALGVFQDIVALGHGENIDVWWRNARFAAWHLWKNGRESMSAAILNVLVRALTIVEREVQQFASNVVEATLLDSITQQLDQYSEARAATIGSFANSLQSVLERARPDTKSPVKILTLSSSSTIFESLQMIVQETDIPLDLRVLESRALFEGAQMASRLAACAQDPTKGRRDAVRITVYSDASAAIASQGVDIVLLGADLISREGDVSNKTGSLPAVLSARHVSPGVQVVVISEREKILPFAAPGHAEENDVAELKRAWDQGTDNDVAGEVVIKNVYFEWVSSDLITTYISEDGELTRGMVAEQADLIEQQADRLFAES</sequence>
<evidence type="ECO:0000256" key="12">
    <source>
        <dbReference type="RuleBase" id="RU003814"/>
    </source>
</evidence>
<comment type="pathway">
    <text evidence="2">Siderophore biosynthesis.</text>
</comment>
<dbReference type="EC" id="1.14.13.196" evidence="5"/>
<dbReference type="InterPro" id="IPR037171">
    <property type="entry name" value="NagB/RpiA_transferase-like"/>
</dbReference>
<dbReference type="GO" id="GO:0016491">
    <property type="term" value="F:oxidoreductase activity"/>
    <property type="evidence" value="ECO:0007669"/>
    <property type="project" value="UniProtKB-KW"/>
</dbReference>
<dbReference type="CDD" id="cd18872">
    <property type="entry name" value="NUDIX_eIF-2B"/>
    <property type="match status" value="1"/>
</dbReference>
<evidence type="ECO:0000256" key="8">
    <source>
        <dbReference type="ARBA" id="ARBA00022857"/>
    </source>
</evidence>
<feature type="domain" description="Nudix hydrolase" evidence="14">
    <location>
        <begin position="564"/>
        <end position="705"/>
    </location>
</feature>
<dbReference type="Pfam" id="PF00293">
    <property type="entry name" value="NUDIX"/>
    <property type="match status" value="1"/>
</dbReference>
<keyword evidence="16" id="KW-1185">Reference proteome</keyword>
<dbReference type="InterPro" id="IPR042529">
    <property type="entry name" value="IF_2B-like_C"/>
</dbReference>
<dbReference type="InterPro" id="IPR000086">
    <property type="entry name" value="NUDIX_hydrolase_dom"/>
</dbReference>
<evidence type="ECO:0000256" key="5">
    <source>
        <dbReference type="ARBA" id="ARBA00012881"/>
    </source>
</evidence>
<evidence type="ECO:0000313" key="16">
    <source>
        <dbReference type="Proteomes" id="UP000044602"/>
    </source>
</evidence>
<dbReference type="InterPro" id="IPR025700">
    <property type="entry name" value="Lys/Orn_oxygenase"/>
</dbReference>
<dbReference type="Pfam" id="PF13434">
    <property type="entry name" value="Lys_Orn_oxgnase"/>
    <property type="match status" value="1"/>
</dbReference>
<evidence type="ECO:0000256" key="1">
    <source>
        <dbReference type="ARBA" id="ARBA00001974"/>
    </source>
</evidence>